<name>A0ABW6BNN9_9SPHI</name>
<evidence type="ECO:0000259" key="4">
    <source>
        <dbReference type="PROSITE" id="PS01124"/>
    </source>
</evidence>
<dbReference type="Gene3D" id="1.10.10.60">
    <property type="entry name" value="Homeodomain-like"/>
    <property type="match status" value="1"/>
</dbReference>
<organism evidence="5 6">
    <name type="scientific">Sphingobacterium bambusae</name>
    <dbReference type="NCBI Taxonomy" id="662858"/>
    <lineage>
        <taxon>Bacteria</taxon>
        <taxon>Pseudomonadati</taxon>
        <taxon>Bacteroidota</taxon>
        <taxon>Sphingobacteriia</taxon>
        <taxon>Sphingobacteriales</taxon>
        <taxon>Sphingobacteriaceae</taxon>
        <taxon>Sphingobacterium</taxon>
    </lineage>
</organism>
<evidence type="ECO:0000256" key="2">
    <source>
        <dbReference type="ARBA" id="ARBA00023125"/>
    </source>
</evidence>
<dbReference type="Pfam" id="PF12833">
    <property type="entry name" value="HTH_18"/>
    <property type="match status" value="1"/>
</dbReference>
<proteinExistence type="predicted"/>
<protein>
    <submittedName>
        <fullName evidence="5">Helix-turn-helix domain-containing protein</fullName>
    </submittedName>
</protein>
<evidence type="ECO:0000256" key="1">
    <source>
        <dbReference type="ARBA" id="ARBA00023015"/>
    </source>
</evidence>
<reference evidence="6" key="1">
    <citation type="journal article" date="2019" name="Int. J. Syst. Evol. Microbiol.">
        <title>The Global Catalogue of Microorganisms (GCM) 10K type strain sequencing project: providing services to taxonomists for standard genome sequencing and annotation.</title>
        <authorList>
            <consortium name="The Broad Institute Genomics Platform"/>
            <consortium name="The Broad Institute Genome Sequencing Center for Infectious Disease"/>
            <person name="Wu L."/>
            <person name="Ma J."/>
        </authorList>
    </citation>
    <scope>NUCLEOTIDE SEQUENCE [LARGE SCALE GENOMIC DNA]</scope>
    <source>
        <strain evidence="6">KCTC 22814</strain>
    </source>
</reference>
<keyword evidence="3" id="KW-0804">Transcription</keyword>
<accession>A0ABW6BNN9</accession>
<sequence length="332" mass="38085">MRKSAYLDTGSFFGQPLSKAARGDLCPALSLGIGSVIYRRSDVGTSIEQEFKGKLGFISYLEIQTNRPIKLSAQTSMGDVHGIYLLQSTGRMLLMREEKKVFALEARRGIYAYLPSGSYKVTLPQGRWRIFSFYFLARLFDEHATKDFIFLKPLLDLKTNNASTTAVSQHFYAGEMTEILIRRLCRGLNKRPLDRQVDIIRQLARLLKLSKRKLKGNFVPGSAAHYCMLAQSRVREGVKQQGAGFDLAKVYDQVPYSSKHLDRIFRSVYKRTIRHYKNERVIQQAKKLLLRGFPIKEVSIRCGFGEIRSFQRTFKLFTGMPPRSFQLKRSKA</sequence>
<evidence type="ECO:0000256" key="3">
    <source>
        <dbReference type="ARBA" id="ARBA00023163"/>
    </source>
</evidence>
<dbReference type="SUPFAM" id="SSF46689">
    <property type="entry name" value="Homeodomain-like"/>
    <property type="match status" value="1"/>
</dbReference>
<keyword evidence="1" id="KW-0805">Transcription regulation</keyword>
<dbReference type="SMART" id="SM00342">
    <property type="entry name" value="HTH_ARAC"/>
    <property type="match status" value="1"/>
</dbReference>
<dbReference type="EMBL" id="JBHUPB010000012">
    <property type="protein sequence ID" value="MFD2969325.1"/>
    <property type="molecule type" value="Genomic_DNA"/>
</dbReference>
<feature type="domain" description="HTH araC/xylS-type" evidence="4">
    <location>
        <begin position="228"/>
        <end position="328"/>
    </location>
</feature>
<gene>
    <name evidence="5" type="ORF">ACFS7Y_18160</name>
</gene>
<evidence type="ECO:0000313" key="5">
    <source>
        <dbReference type="EMBL" id="MFD2969325.1"/>
    </source>
</evidence>
<keyword evidence="6" id="KW-1185">Reference proteome</keyword>
<dbReference type="PANTHER" id="PTHR43280">
    <property type="entry name" value="ARAC-FAMILY TRANSCRIPTIONAL REGULATOR"/>
    <property type="match status" value="1"/>
</dbReference>
<dbReference type="InterPro" id="IPR018060">
    <property type="entry name" value="HTH_AraC"/>
</dbReference>
<dbReference type="RefSeq" id="WP_320186537.1">
    <property type="nucleotide sequence ID" value="NZ_CP138332.1"/>
</dbReference>
<comment type="caution">
    <text evidence="5">The sequence shown here is derived from an EMBL/GenBank/DDBJ whole genome shotgun (WGS) entry which is preliminary data.</text>
</comment>
<evidence type="ECO:0000313" key="6">
    <source>
        <dbReference type="Proteomes" id="UP001597525"/>
    </source>
</evidence>
<dbReference type="PROSITE" id="PS01124">
    <property type="entry name" value="HTH_ARAC_FAMILY_2"/>
    <property type="match status" value="1"/>
</dbReference>
<dbReference type="Proteomes" id="UP001597525">
    <property type="component" value="Unassembled WGS sequence"/>
</dbReference>
<dbReference type="PANTHER" id="PTHR43280:SF2">
    <property type="entry name" value="HTH-TYPE TRANSCRIPTIONAL REGULATOR EXSA"/>
    <property type="match status" value="1"/>
</dbReference>
<keyword evidence="2" id="KW-0238">DNA-binding</keyword>
<dbReference type="InterPro" id="IPR009057">
    <property type="entry name" value="Homeodomain-like_sf"/>
</dbReference>